<feature type="domain" description="Reverse transcriptase Ty1/copia-type" evidence="2">
    <location>
        <begin position="15"/>
        <end position="70"/>
    </location>
</feature>
<feature type="transmembrane region" description="Helical" evidence="1">
    <location>
        <begin position="58"/>
        <end position="79"/>
    </location>
</feature>
<dbReference type="Pfam" id="PF07727">
    <property type="entry name" value="RVT_2"/>
    <property type="match status" value="1"/>
</dbReference>
<evidence type="ECO:0000313" key="3">
    <source>
        <dbReference type="EMBL" id="KAJ9552248.1"/>
    </source>
</evidence>
<evidence type="ECO:0000313" key="4">
    <source>
        <dbReference type="Proteomes" id="UP001172457"/>
    </source>
</evidence>
<dbReference type="EMBL" id="JARYMX010000004">
    <property type="protein sequence ID" value="KAJ9552248.1"/>
    <property type="molecule type" value="Genomic_DNA"/>
</dbReference>
<keyword evidence="1" id="KW-0812">Transmembrane</keyword>
<name>A0AA38TKP0_9ASTR</name>
<dbReference type="AlphaFoldDB" id="A0AA38TKP0"/>
<gene>
    <name evidence="3" type="ORF">OSB04_016293</name>
</gene>
<dbReference type="Proteomes" id="UP001172457">
    <property type="component" value="Chromosome 4"/>
</dbReference>
<protein>
    <recommendedName>
        <fullName evidence="2">Reverse transcriptase Ty1/copia-type domain-containing protein</fullName>
    </recommendedName>
</protein>
<keyword evidence="4" id="KW-1185">Reference proteome</keyword>
<reference evidence="3" key="1">
    <citation type="submission" date="2023-03" db="EMBL/GenBank/DDBJ databases">
        <title>Chromosome-scale reference genome and RAD-based genetic map of yellow starthistle (Centaurea solstitialis) reveal putative structural variation and QTLs associated with invader traits.</title>
        <authorList>
            <person name="Reatini B."/>
            <person name="Cang F.A."/>
            <person name="Jiang Q."/>
            <person name="Mckibben M.T.W."/>
            <person name="Barker M.S."/>
            <person name="Rieseberg L.H."/>
            <person name="Dlugosch K.M."/>
        </authorList>
    </citation>
    <scope>NUCLEOTIDE SEQUENCE</scope>
    <source>
        <strain evidence="3">CAN-66</strain>
        <tissue evidence="3">Leaf</tissue>
    </source>
</reference>
<keyword evidence="1" id="KW-1133">Transmembrane helix</keyword>
<evidence type="ECO:0000259" key="2">
    <source>
        <dbReference type="Pfam" id="PF07727"/>
    </source>
</evidence>
<comment type="caution">
    <text evidence="3">The sequence shown here is derived from an EMBL/GenBank/DDBJ whole genome shotgun (WGS) entry which is preliminary data.</text>
</comment>
<accession>A0AA38TKP0</accession>
<organism evidence="3 4">
    <name type="scientific">Centaurea solstitialis</name>
    <name type="common">yellow star-thistle</name>
    <dbReference type="NCBI Taxonomy" id="347529"/>
    <lineage>
        <taxon>Eukaryota</taxon>
        <taxon>Viridiplantae</taxon>
        <taxon>Streptophyta</taxon>
        <taxon>Embryophyta</taxon>
        <taxon>Tracheophyta</taxon>
        <taxon>Spermatophyta</taxon>
        <taxon>Magnoliopsida</taxon>
        <taxon>eudicotyledons</taxon>
        <taxon>Gunneridae</taxon>
        <taxon>Pentapetalae</taxon>
        <taxon>asterids</taxon>
        <taxon>campanulids</taxon>
        <taxon>Asterales</taxon>
        <taxon>Asteraceae</taxon>
        <taxon>Carduoideae</taxon>
        <taxon>Cardueae</taxon>
        <taxon>Centaureinae</taxon>
        <taxon>Centaurea</taxon>
    </lineage>
</organism>
<sequence length="137" mass="15596">MAALIDIKPVWGQMETVFMHQPSGFIDAAHPDYVCHLKKSLYGLKQAPRARFQRFAQYAIRTGFLSGSITTALMIIGIHKLFFRYIRKRLIVNATIRATMETKTNDTPSSIFSVKTRNDHLVGSVSQEGIRRGWLQL</sequence>
<proteinExistence type="predicted"/>
<dbReference type="InterPro" id="IPR013103">
    <property type="entry name" value="RVT_2"/>
</dbReference>
<keyword evidence="1" id="KW-0472">Membrane</keyword>
<evidence type="ECO:0000256" key="1">
    <source>
        <dbReference type="SAM" id="Phobius"/>
    </source>
</evidence>